<feature type="compositionally biased region" description="Basic and acidic residues" evidence="5">
    <location>
        <begin position="11"/>
        <end position="33"/>
    </location>
</feature>
<organism evidence="8 9">
    <name type="scientific">Myriangium duriaei CBS 260.36</name>
    <dbReference type="NCBI Taxonomy" id="1168546"/>
    <lineage>
        <taxon>Eukaryota</taxon>
        <taxon>Fungi</taxon>
        <taxon>Dikarya</taxon>
        <taxon>Ascomycota</taxon>
        <taxon>Pezizomycotina</taxon>
        <taxon>Dothideomycetes</taxon>
        <taxon>Dothideomycetidae</taxon>
        <taxon>Myriangiales</taxon>
        <taxon>Myriangiaceae</taxon>
        <taxon>Myriangium</taxon>
    </lineage>
</organism>
<protein>
    <recommendedName>
        <fullName evidence="7">DUF202 domain-containing protein</fullName>
    </recommendedName>
</protein>
<feature type="compositionally biased region" description="Polar residues" evidence="5">
    <location>
        <begin position="1"/>
        <end position="10"/>
    </location>
</feature>
<comment type="subcellular location">
    <subcellularLocation>
        <location evidence="1">Endomembrane system</location>
        <topology evidence="1">Multi-pass membrane protein</topology>
    </subcellularLocation>
</comment>
<dbReference type="PANTHER" id="PTHR34187">
    <property type="entry name" value="FGR18P"/>
    <property type="match status" value="1"/>
</dbReference>
<feature type="domain" description="DUF202" evidence="7">
    <location>
        <begin position="89"/>
        <end position="164"/>
    </location>
</feature>
<evidence type="ECO:0000256" key="2">
    <source>
        <dbReference type="ARBA" id="ARBA00022692"/>
    </source>
</evidence>
<dbReference type="InterPro" id="IPR003807">
    <property type="entry name" value="DUF202"/>
</dbReference>
<dbReference type="Proteomes" id="UP000799439">
    <property type="component" value="Unassembled WGS sequence"/>
</dbReference>
<evidence type="ECO:0000256" key="1">
    <source>
        <dbReference type="ARBA" id="ARBA00004127"/>
    </source>
</evidence>
<dbReference type="Pfam" id="PF02656">
    <property type="entry name" value="DUF202"/>
    <property type="match status" value="1"/>
</dbReference>
<keyword evidence="9" id="KW-1185">Reference proteome</keyword>
<evidence type="ECO:0000259" key="7">
    <source>
        <dbReference type="Pfam" id="PF02656"/>
    </source>
</evidence>
<comment type="caution">
    <text evidence="8">The sequence shown here is derived from an EMBL/GenBank/DDBJ whole genome shotgun (WGS) entry which is preliminary data.</text>
</comment>
<dbReference type="InterPro" id="IPR052053">
    <property type="entry name" value="IM_YidH-like"/>
</dbReference>
<dbReference type="EMBL" id="ML996083">
    <property type="protein sequence ID" value="KAF2154630.1"/>
    <property type="molecule type" value="Genomic_DNA"/>
</dbReference>
<dbReference type="PANTHER" id="PTHR34187:SF1">
    <property type="entry name" value="DUF202 DOMAIN-CONTAINING PROTEIN"/>
    <property type="match status" value="1"/>
</dbReference>
<keyword evidence="2 6" id="KW-0812">Transmembrane</keyword>
<evidence type="ECO:0000256" key="6">
    <source>
        <dbReference type="SAM" id="Phobius"/>
    </source>
</evidence>
<keyword evidence="4 6" id="KW-0472">Membrane</keyword>
<evidence type="ECO:0000313" key="8">
    <source>
        <dbReference type="EMBL" id="KAF2154630.1"/>
    </source>
</evidence>
<feature type="transmembrane region" description="Helical" evidence="6">
    <location>
        <begin position="139"/>
        <end position="161"/>
    </location>
</feature>
<accession>A0A9P4J7J6</accession>
<evidence type="ECO:0000256" key="4">
    <source>
        <dbReference type="ARBA" id="ARBA00023136"/>
    </source>
</evidence>
<reference evidence="8" key="1">
    <citation type="journal article" date="2020" name="Stud. Mycol.">
        <title>101 Dothideomycetes genomes: a test case for predicting lifestyles and emergence of pathogens.</title>
        <authorList>
            <person name="Haridas S."/>
            <person name="Albert R."/>
            <person name="Binder M."/>
            <person name="Bloem J."/>
            <person name="Labutti K."/>
            <person name="Salamov A."/>
            <person name="Andreopoulos B."/>
            <person name="Baker S."/>
            <person name="Barry K."/>
            <person name="Bills G."/>
            <person name="Bluhm B."/>
            <person name="Cannon C."/>
            <person name="Castanera R."/>
            <person name="Culley D."/>
            <person name="Daum C."/>
            <person name="Ezra D."/>
            <person name="Gonzalez J."/>
            <person name="Henrissat B."/>
            <person name="Kuo A."/>
            <person name="Liang C."/>
            <person name="Lipzen A."/>
            <person name="Lutzoni F."/>
            <person name="Magnuson J."/>
            <person name="Mondo S."/>
            <person name="Nolan M."/>
            <person name="Ohm R."/>
            <person name="Pangilinan J."/>
            <person name="Park H.-J."/>
            <person name="Ramirez L."/>
            <person name="Alfaro M."/>
            <person name="Sun H."/>
            <person name="Tritt A."/>
            <person name="Yoshinaga Y."/>
            <person name="Zwiers L.-H."/>
            <person name="Turgeon B."/>
            <person name="Goodwin S."/>
            <person name="Spatafora J."/>
            <person name="Crous P."/>
            <person name="Grigoriev I."/>
        </authorList>
    </citation>
    <scope>NUCLEOTIDE SEQUENCE</scope>
    <source>
        <strain evidence="8">CBS 260.36</strain>
    </source>
</reference>
<evidence type="ECO:0000256" key="5">
    <source>
        <dbReference type="SAM" id="MobiDB-lite"/>
    </source>
</evidence>
<feature type="region of interest" description="Disordered" evidence="5">
    <location>
        <begin position="1"/>
        <end position="43"/>
    </location>
</feature>
<evidence type="ECO:0000256" key="3">
    <source>
        <dbReference type="ARBA" id="ARBA00022989"/>
    </source>
</evidence>
<name>A0A9P4J7J6_9PEZI</name>
<dbReference type="OrthoDB" id="199599at2759"/>
<feature type="transmembrane region" description="Helical" evidence="6">
    <location>
        <begin position="98"/>
        <end position="119"/>
    </location>
</feature>
<dbReference type="GO" id="GO:0012505">
    <property type="term" value="C:endomembrane system"/>
    <property type="evidence" value="ECO:0007669"/>
    <property type="project" value="UniProtKB-SubCell"/>
</dbReference>
<evidence type="ECO:0000313" key="9">
    <source>
        <dbReference type="Proteomes" id="UP000799439"/>
    </source>
</evidence>
<dbReference type="AlphaFoldDB" id="A0A9P4J7J6"/>
<proteinExistence type="predicted"/>
<keyword evidence="3 6" id="KW-1133">Transmembrane helix</keyword>
<sequence>MRRTRPSASPDNRDESRHVHASDEPEEQHDRTIQADQEAADEREATELTAYHEHPPVSANASAVQRSDRRITRFWRRNVSLTLPHDTCRDHLANERTFLAYLRTSLALSMVGITTTQLFRIQLKVSMYPTKIGYFSLGIPLGAAFQVAAMILVAISCHRYLRQQMSMARVRTNGYAFHKSARSLMEESSTLTRPWGP</sequence>
<gene>
    <name evidence="8" type="ORF">K461DRAFT_266022</name>
</gene>